<dbReference type="AlphaFoldDB" id="A0A085N325"/>
<sequence length="96" mass="11101">MFTLEMKIVSLCHAKFDQVNYMSRSDNPRDVSADCTCCTSDTGDYRPERVSWFVDFRMTTAFPCPCDDDVVVLLEIFEYLHFHKAEALLWRAFGSG</sequence>
<dbReference type="Proteomes" id="UP000030758">
    <property type="component" value="Unassembled WGS sequence"/>
</dbReference>
<name>A0A085N325_9BILA</name>
<gene>
    <name evidence="1" type="ORF">M514_23862</name>
</gene>
<dbReference type="EMBL" id="KL367564">
    <property type="protein sequence ID" value="KFD63871.1"/>
    <property type="molecule type" value="Genomic_DNA"/>
</dbReference>
<protein>
    <submittedName>
        <fullName evidence="1">Uncharacterized protein</fullName>
    </submittedName>
</protein>
<reference evidence="1" key="1">
    <citation type="journal article" date="2014" name="Nat. Genet.">
        <title>Genome and transcriptome of the porcine whipworm Trichuris suis.</title>
        <authorList>
            <person name="Jex A.R."/>
            <person name="Nejsum P."/>
            <person name="Schwarz E.M."/>
            <person name="Hu L."/>
            <person name="Young N.D."/>
            <person name="Hall R.S."/>
            <person name="Korhonen P.K."/>
            <person name="Liao S."/>
            <person name="Thamsborg S."/>
            <person name="Xia J."/>
            <person name="Xu P."/>
            <person name="Wang S."/>
            <person name="Scheerlinck J.P."/>
            <person name="Hofmann A."/>
            <person name="Sternberg P.W."/>
            <person name="Wang J."/>
            <person name="Gasser R.B."/>
        </authorList>
    </citation>
    <scope>NUCLEOTIDE SEQUENCE [LARGE SCALE GENOMIC DNA]</scope>
    <source>
        <strain evidence="1">DCEP-RM93F</strain>
    </source>
</reference>
<evidence type="ECO:0000313" key="1">
    <source>
        <dbReference type="EMBL" id="KFD63871.1"/>
    </source>
</evidence>
<accession>A0A085N325</accession>
<proteinExistence type="predicted"/>
<organism evidence="1">
    <name type="scientific">Trichuris suis</name>
    <name type="common">pig whipworm</name>
    <dbReference type="NCBI Taxonomy" id="68888"/>
    <lineage>
        <taxon>Eukaryota</taxon>
        <taxon>Metazoa</taxon>
        <taxon>Ecdysozoa</taxon>
        <taxon>Nematoda</taxon>
        <taxon>Enoplea</taxon>
        <taxon>Dorylaimia</taxon>
        <taxon>Trichinellida</taxon>
        <taxon>Trichuridae</taxon>
        <taxon>Trichuris</taxon>
    </lineage>
</organism>